<accession>A0A382P275</accession>
<proteinExistence type="predicted"/>
<organism evidence="1">
    <name type="scientific">marine metagenome</name>
    <dbReference type="NCBI Taxonomy" id="408172"/>
    <lineage>
        <taxon>unclassified sequences</taxon>
        <taxon>metagenomes</taxon>
        <taxon>ecological metagenomes</taxon>
    </lineage>
</organism>
<feature type="non-terminal residue" evidence="1">
    <location>
        <position position="47"/>
    </location>
</feature>
<gene>
    <name evidence="1" type="ORF">METZ01_LOCUS320343</name>
</gene>
<sequence>MSLLSLKTKKEPKYNKKILNSFEDDLPTDEVLEKMKDVKTTSALIIG</sequence>
<reference evidence="1" key="1">
    <citation type="submission" date="2018-05" db="EMBL/GenBank/DDBJ databases">
        <authorList>
            <person name="Lanie J.A."/>
            <person name="Ng W.-L."/>
            <person name="Kazmierczak K.M."/>
            <person name="Andrzejewski T.M."/>
            <person name="Davidsen T.M."/>
            <person name="Wayne K.J."/>
            <person name="Tettelin H."/>
            <person name="Glass J.I."/>
            <person name="Rusch D."/>
            <person name="Podicherti R."/>
            <person name="Tsui H.-C.T."/>
            <person name="Winkler M.E."/>
        </authorList>
    </citation>
    <scope>NUCLEOTIDE SEQUENCE</scope>
</reference>
<evidence type="ECO:0000313" key="1">
    <source>
        <dbReference type="EMBL" id="SVC67489.1"/>
    </source>
</evidence>
<dbReference type="EMBL" id="UINC01104385">
    <property type="protein sequence ID" value="SVC67489.1"/>
    <property type="molecule type" value="Genomic_DNA"/>
</dbReference>
<dbReference type="AlphaFoldDB" id="A0A382P275"/>
<protein>
    <submittedName>
        <fullName evidence="1">Uncharacterized protein</fullName>
    </submittedName>
</protein>
<name>A0A382P275_9ZZZZ</name>